<comment type="caution">
    <text evidence="2">The sequence shown here is derived from an EMBL/GenBank/DDBJ whole genome shotgun (WGS) entry which is preliminary data.</text>
</comment>
<name>A0A2K3NK63_TRIPR</name>
<dbReference type="EMBL" id="ASHM01022566">
    <property type="protein sequence ID" value="PNY03389.1"/>
    <property type="molecule type" value="Genomic_DNA"/>
</dbReference>
<gene>
    <name evidence="2" type="ORF">L195_g026716</name>
    <name evidence="1" type="ORF">L195_g034299</name>
</gene>
<organism evidence="2 3">
    <name type="scientific">Trifolium pratense</name>
    <name type="common">Red clover</name>
    <dbReference type="NCBI Taxonomy" id="57577"/>
    <lineage>
        <taxon>Eukaryota</taxon>
        <taxon>Viridiplantae</taxon>
        <taxon>Streptophyta</taxon>
        <taxon>Embryophyta</taxon>
        <taxon>Tracheophyta</taxon>
        <taxon>Spermatophyta</taxon>
        <taxon>Magnoliopsida</taxon>
        <taxon>eudicotyledons</taxon>
        <taxon>Gunneridae</taxon>
        <taxon>Pentapetalae</taxon>
        <taxon>rosids</taxon>
        <taxon>fabids</taxon>
        <taxon>Fabales</taxon>
        <taxon>Fabaceae</taxon>
        <taxon>Papilionoideae</taxon>
        <taxon>50 kb inversion clade</taxon>
        <taxon>NPAAA clade</taxon>
        <taxon>Hologalegina</taxon>
        <taxon>IRL clade</taxon>
        <taxon>Trifolieae</taxon>
        <taxon>Trifolium</taxon>
    </lineage>
</organism>
<protein>
    <submittedName>
        <fullName evidence="2">Uncharacterized protein</fullName>
    </submittedName>
</protein>
<sequence>MTFVNPLCSSSFIASSIAIASPSIVEHFPWIQELPANMNLPMWSLTHQPTLAFPSAS</sequence>
<evidence type="ECO:0000313" key="1">
    <source>
        <dbReference type="EMBL" id="PNX78322.1"/>
    </source>
</evidence>
<accession>A0A2K3NK63</accession>
<dbReference type="Proteomes" id="UP000236291">
    <property type="component" value="Unassembled WGS sequence"/>
</dbReference>
<proteinExistence type="predicted"/>
<dbReference type="AlphaFoldDB" id="A0A2K3NK63"/>
<dbReference type="EMBL" id="ASHM01033899">
    <property type="protein sequence ID" value="PNX78322.1"/>
    <property type="molecule type" value="Genomic_DNA"/>
</dbReference>
<reference evidence="2 3" key="2">
    <citation type="journal article" date="2017" name="Front. Plant Sci.">
        <title>Gene Classification and Mining of Molecular Markers Useful in Red Clover (Trifolium pratense) Breeding.</title>
        <authorList>
            <person name="Istvanek J."/>
            <person name="Dluhosova J."/>
            <person name="Dluhos P."/>
            <person name="Patkova L."/>
            <person name="Nedelnik J."/>
            <person name="Repkova J."/>
        </authorList>
    </citation>
    <scope>NUCLEOTIDE SEQUENCE [LARGE SCALE GENOMIC DNA]</scope>
    <source>
        <strain evidence="3">cv. Tatra</strain>
        <tissue evidence="2">Young leaves</tissue>
    </source>
</reference>
<reference evidence="2 3" key="1">
    <citation type="journal article" date="2014" name="Am. J. Bot.">
        <title>Genome assembly and annotation for red clover (Trifolium pratense; Fabaceae).</title>
        <authorList>
            <person name="Istvanek J."/>
            <person name="Jaros M."/>
            <person name="Krenek A."/>
            <person name="Repkova J."/>
        </authorList>
    </citation>
    <scope>NUCLEOTIDE SEQUENCE [LARGE SCALE GENOMIC DNA]</scope>
    <source>
        <strain evidence="3">cv. Tatra</strain>
        <tissue evidence="2">Young leaves</tissue>
    </source>
</reference>
<evidence type="ECO:0000313" key="2">
    <source>
        <dbReference type="EMBL" id="PNY03389.1"/>
    </source>
</evidence>
<evidence type="ECO:0000313" key="3">
    <source>
        <dbReference type="Proteomes" id="UP000236291"/>
    </source>
</evidence>